<dbReference type="CDD" id="cd06171">
    <property type="entry name" value="Sigma70_r4"/>
    <property type="match status" value="1"/>
</dbReference>
<sequence>MFVANWSRRGVVGRRGAEQMAGTARQCKWLGQACGTRPSAAAFGGRRASSLLMAVAAGHLARFNFGYGVDGTTLATLPTQVLPVDAGIEEDAGGKVHVRHYSARSPGTPSTRNACVNAYLRDIRRVTRLSDEQVIELSRAVRAFVTLEDMRLKLSAELGHEPTQQEWADAASLTLEQLQERLNSGRAARERLVSANLRLVVAIASRYKSNAVMRTRWKFREEAKDETSNVGAWKLRIQPTHGVSFNDLVQEGALGLIRAAEKFDASRGFKFSTYATWWIRQAIQRCILESSRPIRLPNHINETLRIICRTRQKLIERSNRMPTDADIAAAANIPLKRIQKVQQQVRETETVSLESDTPLGTRLHTFSRDPKKPLTLAHMVESPTENPESALERACMREDIECALQTLPYREREVLRLRYGITVDGRPLSMEEIGRRFAVSVRTVRLIEARALRKLRHPSLASVLRDYAP</sequence>
<comment type="similarity">
    <text evidence="1">Belongs to the sigma-70 factor family.</text>
</comment>
<dbReference type="Gene3D" id="1.20.120.1810">
    <property type="match status" value="1"/>
</dbReference>
<dbReference type="InterPro" id="IPR013325">
    <property type="entry name" value="RNA_pol_sigma_r2"/>
</dbReference>
<dbReference type="Pfam" id="PF04545">
    <property type="entry name" value="Sigma70_r4"/>
    <property type="match status" value="1"/>
</dbReference>
<dbReference type="GO" id="GO:0003677">
    <property type="term" value="F:DNA binding"/>
    <property type="evidence" value="ECO:0007669"/>
    <property type="project" value="UniProtKB-KW"/>
</dbReference>
<dbReference type="InterPro" id="IPR013324">
    <property type="entry name" value="RNA_pol_sigma_r3/r4-like"/>
</dbReference>
<proteinExistence type="inferred from homology"/>
<dbReference type="AlphaFoldDB" id="A0AAV9IXV9"/>
<evidence type="ECO:0000256" key="2">
    <source>
        <dbReference type="ARBA" id="ARBA00023015"/>
    </source>
</evidence>
<evidence type="ECO:0000256" key="3">
    <source>
        <dbReference type="ARBA" id="ARBA00023082"/>
    </source>
</evidence>
<comment type="caution">
    <text evidence="7">The sequence shown here is derived from an EMBL/GenBank/DDBJ whole genome shotgun (WGS) entry which is preliminary data.</text>
</comment>
<keyword evidence="2" id="KW-0805">Transcription regulation</keyword>
<protein>
    <recommendedName>
        <fullName evidence="6">RNA polymerase sigma-70 domain-containing protein</fullName>
    </recommendedName>
</protein>
<dbReference type="PROSITE" id="PS00715">
    <property type="entry name" value="SIGMA70_1"/>
    <property type="match status" value="1"/>
</dbReference>
<keyword evidence="8" id="KW-1185">Reference proteome</keyword>
<dbReference type="GO" id="GO:0016987">
    <property type="term" value="F:sigma factor activity"/>
    <property type="evidence" value="ECO:0007669"/>
    <property type="project" value="UniProtKB-KW"/>
</dbReference>
<keyword evidence="3" id="KW-0731">Sigma factor</keyword>
<dbReference type="InterPro" id="IPR000943">
    <property type="entry name" value="RNA_pol_sigma70"/>
</dbReference>
<evidence type="ECO:0000256" key="1">
    <source>
        <dbReference type="ARBA" id="ARBA00007788"/>
    </source>
</evidence>
<evidence type="ECO:0000313" key="8">
    <source>
        <dbReference type="Proteomes" id="UP001301350"/>
    </source>
</evidence>
<dbReference type="SUPFAM" id="SSF88946">
    <property type="entry name" value="Sigma2 domain of RNA polymerase sigma factors"/>
    <property type="match status" value="1"/>
</dbReference>
<dbReference type="Gene3D" id="1.10.10.10">
    <property type="entry name" value="Winged helix-like DNA-binding domain superfamily/Winged helix DNA-binding domain"/>
    <property type="match status" value="2"/>
</dbReference>
<dbReference type="InterPro" id="IPR007627">
    <property type="entry name" value="RNA_pol_sigma70_r2"/>
</dbReference>
<dbReference type="Pfam" id="PF04542">
    <property type="entry name" value="Sigma70_r2"/>
    <property type="match status" value="1"/>
</dbReference>
<accession>A0AAV9IXV9</accession>
<evidence type="ECO:0000256" key="4">
    <source>
        <dbReference type="ARBA" id="ARBA00023125"/>
    </source>
</evidence>
<dbReference type="PANTHER" id="PTHR30603">
    <property type="entry name" value="RNA POLYMERASE SIGMA FACTOR RPO"/>
    <property type="match status" value="1"/>
</dbReference>
<dbReference type="InterPro" id="IPR014284">
    <property type="entry name" value="RNA_pol_sigma-70_dom"/>
</dbReference>
<gene>
    <name evidence="7" type="ORF">CDCA_CDCA10G2946</name>
</gene>
<evidence type="ECO:0000313" key="7">
    <source>
        <dbReference type="EMBL" id="KAK4536921.1"/>
    </source>
</evidence>
<keyword evidence="5" id="KW-0804">Transcription</keyword>
<organism evidence="7 8">
    <name type="scientific">Cyanidium caldarium</name>
    <name type="common">Red alga</name>
    <dbReference type="NCBI Taxonomy" id="2771"/>
    <lineage>
        <taxon>Eukaryota</taxon>
        <taxon>Rhodophyta</taxon>
        <taxon>Bangiophyceae</taxon>
        <taxon>Cyanidiales</taxon>
        <taxon>Cyanidiaceae</taxon>
        <taxon>Cyanidium</taxon>
    </lineage>
</organism>
<reference evidence="7 8" key="1">
    <citation type="submission" date="2022-07" db="EMBL/GenBank/DDBJ databases">
        <title>Genome-wide signatures of adaptation to extreme environments.</title>
        <authorList>
            <person name="Cho C.H."/>
            <person name="Yoon H.S."/>
        </authorList>
    </citation>
    <scope>NUCLEOTIDE SEQUENCE [LARGE SCALE GENOMIC DNA]</scope>
    <source>
        <strain evidence="7 8">DBV 063 E5</strain>
    </source>
</reference>
<dbReference type="EMBL" id="JANCYW010000010">
    <property type="protein sequence ID" value="KAK4536921.1"/>
    <property type="molecule type" value="Genomic_DNA"/>
</dbReference>
<feature type="domain" description="RNA polymerase sigma-70" evidence="6">
    <location>
        <begin position="247"/>
        <end position="260"/>
    </location>
</feature>
<dbReference type="Proteomes" id="UP001301350">
    <property type="component" value="Unassembled WGS sequence"/>
</dbReference>
<evidence type="ECO:0000256" key="5">
    <source>
        <dbReference type="ARBA" id="ARBA00023163"/>
    </source>
</evidence>
<dbReference type="PRINTS" id="PR00046">
    <property type="entry name" value="SIGMA70FCT"/>
</dbReference>
<dbReference type="InterPro" id="IPR036388">
    <property type="entry name" value="WH-like_DNA-bd_sf"/>
</dbReference>
<dbReference type="PANTHER" id="PTHR30603:SF47">
    <property type="entry name" value="RNA POLYMERASE SIGMA FACTOR SIGD, CHLOROPLASTIC"/>
    <property type="match status" value="1"/>
</dbReference>
<dbReference type="SUPFAM" id="SSF88659">
    <property type="entry name" value="Sigma3 and sigma4 domains of RNA polymerase sigma factors"/>
    <property type="match status" value="2"/>
</dbReference>
<dbReference type="NCBIfam" id="TIGR02937">
    <property type="entry name" value="sigma70-ECF"/>
    <property type="match status" value="1"/>
</dbReference>
<keyword evidence="4" id="KW-0238">DNA-binding</keyword>
<evidence type="ECO:0000259" key="6">
    <source>
        <dbReference type="PROSITE" id="PS00715"/>
    </source>
</evidence>
<name>A0AAV9IXV9_CYACA</name>
<dbReference type="InterPro" id="IPR050239">
    <property type="entry name" value="Sigma-70_RNA_pol_init_factors"/>
</dbReference>
<dbReference type="GO" id="GO:0006352">
    <property type="term" value="P:DNA-templated transcription initiation"/>
    <property type="evidence" value="ECO:0007669"/>
    <property type="project" value="InterPro"/>
</dbReference>
<dbReference type="InterPro" id="IPR007630">
    <property type="entry name" value="RNA_pol_sigma70_r4"/>
</dbReference>